<reference evidence="4 5" key="1">
    <citation type="journal article" date="2020" name="bioRxiv">
        <title>Sequence and annotation of 42 cannabis genomes reveals extensive copy number variation in cannabinoid synthesis and pathogen resistance genes.</title>
        <authorList>
            <person name="Mckernan K.J."/>
            <person name="Helbert Y."/>
            <person name="Kane L.T."/>
            <person name="Ebling H."/>
            <person name="Zhang L."/>
            <person name="Liu B."/>
            <person name="Eaton Z."/>
            <person name="Mclaughlin S."/>
            <person name="Kingan S."/>
            <person name="Baybayan P."/>
            <person name="Concepcion G."/>
            <person name="Jordan M."/>
            <person name="Riva A."/>
            <person name="Barbazuk W."/>
            <person name="Harkins T."/>
        </authorList>
    </citation>
    <scope>NUCLEOTIDE SEQUENCE [LARGE SCALE GENOMIC DNA]</scope>
    <source>
        <strain evidence="5">cv. Jamaican Lion 4</strain>
        <tissue evidence="4">Leaf</tissue>
    </source>
</reference>
<dbReference type="GO" id="GO:0005654">
    <property type="term" value="C:nucleoplasm"/>
    <property type="evidence" value="ECO:0007669"/>
    <property type="project" value="TreeGrafter"/>
</dbReference>
<feature type="domain" description="Serine/threonine-protein phosphatase 4 regulatory subunit 3-like central" evidence="3">
    <location>
        <begin position="45"/>
        <end position="99"/>
    </location>
</feature>
<keyword evidence="2" id="KW-0539">Nucleus</keyword>
<dbReference type="PANTHER" id="PTHR23318">
    <property type="entry name" value="ATP SYNTHASE GAMMA-RELATED"/>
    <property type="match status" value="1"/>
</dbReference>
<evidence type="ECO:0000256" key="1">
    <source>
        <dbReference type="ARBA" id="ARBA00004123"/>
    </source>
</evidence>
<evidence type="ECO:0000313" key="5">
    <source>
        <dbReference type="Proteomes" id="UP000525078"/>
    </source>
</evidence>
<proteinExistence type="predicted"/>
<gene>
    <name evidence="4" type="ORF">F8388_011815</name>
</gene>
<evidence type="ECO:0000313" key="4">
    <source>
        <dbReference type="EMBL" id="KAF4370832.1"/>
    </source>
</evidence>
<dbReference type="InterPro" id="IPR006887">
    <property type="entry name" value="P4R3-like_central_dom"/>
</dbReference>
<dbReference type="InterPro" id="IPR051137">
    <property type="entry name" value="PP4R3-like"/>
</dbReference>
<dbReference type="EMBL" id="JAATIP010000115">
    <property type="protein sequence ID" value="KAF4370832.1"/>
    <property type="molecule type" value="Genomic_DNA"/>
</dbReference>
<sequence length="162" mass="18567">MNNQLVEALQYDGERLIRLVRFVQGYTYQRSIGPLENTPDISSWDVILASVLDETKIGNLNSIIHSNNAVVVSLLKDDSTFIQELFARIRSPSTSEESEKILNYNPINPRNDPKYNLPLTNVVRGQARGSKFHLSYFMVIRTIIERRYEELNIVGPREKASL</sequence>
<evidence type="ECO:0000256" key="2">
    <source>
        <dbReference type="ARBA" id="ARBA00023242"/>
    </source>
</evidence>
<dbReference type="Proteomes" id="UP000525078">
    <property type="component" value="Unassembled WGS sequence"/>
</dbReference>
<name>A0A7J6FJE5_CANSA</name>
<comment type="subcellular location">
    <subcellularLocation>
        <location evidence="1">Nucleus</location>
    </subcellularLocation>
</comment>
<accession>A0A7J6FJE5</accession>
<dbReference type="AlphaFoldDB" id="A0A7J6FJE5"/>
<dbReference type="PANTHER" id="PTHR23318:SF0">
    <property type="entry name" value="SERINE_THREONINE-PROTEIN PHOSPHATASE 4 REGULATORY SUBUNIT 3"/>
    <property type="match status" value="1"/>
</dbReference>
<comment type="caution">
    <text evidence="4">The sequence shown here is derived from an EMBL/GenBank/DDBJ whole genome shotgun (WGS) entry which is preliminary data.</text>
</comment>
<evidence type="ECO:0000259" key="3">
    <source>
        <dbReference type="Pfam" id="PF04802"/>
    </source>
</evidence>
<dbReference type="Pfam" id="PF04802">
    <property type="entry name" value="PP4R3"/>
    <property type="match status" value="1"/>
</dbReference>
<protein>
    <recommendedName>
        <fullName evidence="3">Serine/threonine-protein phosphatase 4 regulatory subunit 3-like central domain-containing protein</fullName>
    </recommendedName>
</protein>
<organism evidence="4 5">
    <name type="scientific">Cannabis sativa</name>
    <name type="common">Hemp</name>
    <name type="synonym">Marijuana</name>
    <dbReference type="NCBI Taxonomy" id="3483"/>
    <lineage>
        <taxon>Eukaryota</taxon>
        <taxon>Viridiplantae</taxon>
        <taxon>Streptophyta</taxon>
        <taxon>Embryophyta</taxon>
        <taxon>Tracheophyta</taxon>
        <taxon>Spermatophyta</taxon>
        <taxon>Magnoliopsida</taxon>
        <taxon>eudicotyledons</taxon>
        <taxon>Gunneridae</taxon>
        <taxon>Pentapetalae</taxon>
        <taxon>rosids</taxon>
        <taxon>fabids</taxon>
        <taxon>Rosales</taxon>
        <taxon>Cannabaceae</taxon>
        <taxon>Cannabis</taxon>
    </lineage>
</organism>
<dbReference type="GO" id="GO:0030289">
    <property type="term" value="C:protein phosphatase 4 complex"/>
    <property type="evidence" value="ECO:0007669"/>
    <property type="project" value="TreeGrafter"/>
</dbReference>
<dbReference type="GO" id="GO:0072542">
    <property type="term" value="F:protein phosphatase activator activity"/>
    <property type="evidence" value="ECO:0007669"/>
    <property type="project" value="TreeGrafter"/>
</dbReference>